<sequence>MNVHHFGIETNQLEQSIQFYKKLGFNVESEMELLGERLVFLKLQSFRVELALVEESLKLTSNKHIAFEIKNLDEFLREHHDLEISEGPYTFENGWKTVFIAGPNREIIELIQL</sequence>
<gene>
    <name evidence="2" type="ORF">L2716_11835</name>
</gene>
<evidence type="ECO:0000259" key="1">
    <source>
        <dbReference type="PROSITE" id="PS51819"/>
    </source>
</evidence>
<reference evidence="2 3" key="1">
    <citation type="submission" date="2022-01" db="EMBL/GenBank/DDBJ databases">
        <title>Alkalihalobacillus sp. EGI L200015, a novel bacterium isolated from a salt lake sediment.</title>
        <authorList>
            <person name="Gao L."/>
            <person name="Fang B.-Z."/>
            <person name="Li W.-J."/>
        </authorList>
    </citation>
    <scope>NUCLEOTIDE SEQUENCE [LARGE SCALE GENOMIC DNA]</scope>
    <source>
        <strain evidence="2 3">KCTC 12718</strain>
    </source>
</reference>
<comment type="caution">
    <text evidence="2">The sequence shown here is derived from an EMBL/GenBank/DDBJ whole genome shotgun (WGS) entry which is preliminary data.</text>
</comment>
<accession>A0ABS9H383</accession>
<dbReference type="InterPro" id="IPR029068">
    <property type="entry name" value="Glyas_Bleomycin-R_OHBP_Dase"/>
</dbReference>
<dbReference type="SUPFAM" id="SSF54593">
    <property type="entry name" value="Glyoxalase/Bleomycin resistance protein/Dihydroxybiphenyl dioxygenase"/>
    <property type="match status" value="1"/>
</dbReference>
<dbReference type="RefSeq" id="WP_236334892.1">
    <property type="nucleotide sequence ID" value="NZ_JAKIJS010000001.1"/>
</dbReference>
<dbReference type="CDD" id="cd06587">
    <property type="entry name" value="VOC"/>
    <property type="match status" value="1"/>
</dbReference>
<dbReference type="Gene3D" id="3.10.180.10">
    <property type="entry name" value="2,3-Dihydroxybiphenyl 1,2-Dioxygenase, domain 1"/>
    <property type="match status" value="1"/>
</dbReference>
<name>A0ABS9H383_9BACL</name>
<protein>
    <submittedName>
        <fullName evidence="2">VOC family protein</fullName>
    </submittedName>
</protein>
<organism evidence="2 3">
    <name type="scientific">Pseudalkalibacillus berkeleyi</name>
    <dbReference type="NCBI Taxonomy" id="1069813"/>
    <lineage>
        <taxon>Bacteria</taxon>
        <taxon>Bacillati</taxon>
        <taxon>Bacillota</taxon>
        <taxon>Bacilli</taxon>
        <taxon>Bacillales</taxon>
        <taxon>Fictibacillaceae</taxon>
        <taxon>Pseudalkalibacillus</taxon>
    </lineage>
</organism>
<keyword evidence="3" id="KW-1185">Reference proteome</keyword>
<dbReference type="PROSITE" id="PS51819">
    <property type="entry name" value="VOC"/>
    <property type="match status" value="1"/>
</dbReference>
<dbReference type="Pfam" id="PF00903">
    <property type="entry name" value="Glyoxalase"/>
    <property type="match status" value="1"/>
</dbReference>
<dbReference type="InterPro" id="IPR004360">
    <property type="entry name" value="Glyas_Fos-R_dOase_dom"/>
</dbReference>
<dbReference type="EMBL" id="JAKIJS010000001">
    <property type="protein sequence ID" value="MCF6138420.1"/>
    <property type="molecule type" value="Genomic_DNA"/>
</dbReference>
<dbReference type="InterPro" id="IPR037523">
    <property type="entry name" value="VOC_core"/>
</dbReference>
<dbReference type="Proteomes" id="UP001649381">
    <property type="component" value="Unassembled WGS sequence"/>
</dbReference>
<feature type="domain" description="VOC" evidence="1">
    <location>
        <begin position="2"/>
        <end position="113"/>
    </location>
</feature>
<proteinExistence type="predicted"/>
<evidence type="ECO:0000313" key="3">
    <source>
        <dbReference type="Proteomes" id="UP001649381"/>
    </source>
</evidence>
<evidence type="ECO:0000313" key="2">
    <source>
        <dbReference type="EMBL" id="MCF6138420.1"/>
    </source>
</evidence>